<dbReference type="EMBL" id="ADGQ01000024">
    <property type="protein sequence ID" value="EFM65137.1"/>
    <property type="molecule type" value="Genomic_DNA"/>
</dbReference>
<reference evidence="2 3" key="1">
    <citation type="submission" date="2010-08" db="EMBL/GenBank/DDBJ databases">
        <authorList>
            <person name="Harkins D.M."/>
            <person name="Madupu R."/>
            <person name="Durkin A.S."/>
            <person name="Torralba M."/>
            <person name="Methe B."/>
            <person name="Sutton G.G."/>
            <person name="Nelson K.E."/>
        </authorList>
    </citation>
    <scope>NUCLEOTIDE SEQUENCE [LARGE SCALE GENOMIC DNA]</scope>
    <source>
        <strain evidence="2 3">DSM 17678</strain>
    </source>
</reference>
<dbReference type="PANTHER" id="PTHR31435">
    <property type="entry name" value="PROTEIN NATD1"/>
    <property type="match status" value="1"/>
</dbReference>
<name>E0E1T8_9FIRM</name>
<evidence type="ECO:0000313" key="3">
    <source>
        <dbReference type="Proteomes" id="UP000003244"/>
    </source>
</evidence>
<dbReference type="CDD" id="cd04301">
    <property type="entry name" value="NAT_SF"/>
    <property type="match status" value="1"/>
</dbReference>
<dbReference type="PROSITE" id="PS51729">
    <property type="entry name" value="GNAT_YJDJ"/>
    <property type="match status" value="1"/>
</dbReference>
<dbReference type="Proteomes" id="UP000003244">
    <property type="component" value="Unassembled WGS sequence"/>
</dbReference>
<dbReference type="PANTHER" id="PTHR31435:SF10">
    <property type="entry name" value="BSR4717 PROTEIN"/>
    <property type="match status" value="1"/>
</dbReference>
<dbReference type="eggNOG" id="COG2388">
    <property type="taxonomic scope" value="Bacteria"/>
</dbReference>
<accession>E0E1T8</accession>
<dbReference type="GeneID" id="84800171"/>
<feature type="domain" description="N-acetyltransferase" evidence="1">
    <location>
        <begin position="2"/>
        <end position="90"/>
    </location>
</feature>
<dbReference type="OrthoDB" id="9793389at2"/>
<keyword evidence="3" id="KW-1185">Reference proteome</keyword>
<gene>
    <name evidence="2" type="ORF">HMPREF0634_1063</name>
</gene>
<dbReference type="AlphaFoldDB" id="E0E1T8"/>
<dbReference type="STRING" id="596315.HMPREF0634_1063"/>
<evidence type="ECO:0000313" key="2">
    <source>
        <dbReference type="EMBL" id="EFM65137.1"/>
    </source>
</evidence>
<proteinExistence type="predicted"/>
<dbReference type="InterPro" id="IPR045057">
    <property type="entry name" value="Gcn5-rel_NAT"/>
</dbReference>
<dbReference type="Pfam" id="PF14542">
    <property type="entry name" value="Acetyltransf_CG"/>
    <property type="match status" value="1"/>
</dbReference>
<comment type="caution">
    <text evidence="2">The sequence shown here is derived from an EMBL/GenBank/DDBJ whole genome shotgun (WGS) entry which is preliminary data.</text>
</comment>
<dbReference type="InterPro" id="IPR016181">
    <property type="entry name" value="Acyl_CoA_acyltransferase"/>
</dbReference>
<dbReference type="InterPro" id="IPR031165">
    <property type="entry name" value="GNAT_YJDJ"/>
</dbReference>
<sequence>MKFIYEANRIYINDDREQMIAEITFPLVGDNIVDLDHTYVSNVLRGQGIAGKLMEEALKVIEKNGWKANTSCSYAAYWKDEHPNKAEFFNQV</sequence>
<dbReference type="SUPFAM" id="SSF55729">
    <property type="entry name" value="Acyl-CoA N-acyltransferases (Nat)"/>
    <property type="match status" value="1"/>
</dbReference>
<organism evidence="2 3">
    <name type="scientific">Peptostreptococcus stomatis DSM 17678</name>
    <dbReference type="NCBI Taxonomy" id="596315"/>
    <lineage>
        <taxon>Bacteria</taxon>
        <taxon>Bacillati</taxon>
        <taxon>Bacillota</taxon>
        <taxon>Clostridia</taxon>
        <taxon>Peptostreptococcales</taxon>
        <taxon>Peptostreptococcaceae</taxon>
        <taxon>Peptostreptococcus</taxon>
    </lineage>
</organism>
<dbReference type="RefSeq" id="WP_007788590.1">
    <property type="nucleotide sequence ID" value="NZ_ADGQ01000024.1"/>
</dbReference>
<dbReference type="Gene3D" id="3.40.630.30">
    <property type="match status" value="1"/>
</dbReference>
<protein>
    <recommendedName>
        <fullName evidence="1">N-acetyltransferase domain-containing protein</fullName>
    </recommendedName>
</protein>
<evidence type="ECO:0000259" key="1">
    <source>
        <dbReference type="PROSITE" id="PS51729"/>
    </source>
</evidence>